<dbReference type="InterPro" id="IPR058922">
    <property type="entry name" value="WHD_DRP"/>
</dbReference>
<dbReference type="Pfam" id="PF23559">
    <property type="entry name" value="WHD_DRP"/>
    <property type="match status" value="1"/>
</dbReference>
<dbReference type="GO" id="GO:0098542">
    <property type="term" value="P:defense response to other organism"/>
    <property type="evidence" value="ECO:0007669"/>
    <property type="project" value="TreeGrafter"/>
</dbReference>
<name>A0AAP0X5K9_LIQFO</name>
<evidence type="ECO:0000259" key="6">
    <source>
        <dbReference type="Pfam" id="PF23559"/>
    </source>
</evidence>
<accession>A0AAP0X5K9</accession>
<dbReference type="Gene3D" id="1.20.5.4130">
    <property type="match status" value="1"/>
</dbReference>
<dbReference type="InterPro" id="IPR055414">
    <property type="entry name" value="LRR_R13L4/SHOC2-like"/>
</dbReference>
<dbReference type="SUPFAM" id="SSF52058">
    <property type="entry name" value="L domain-like"/>
    <property type="match status" value="1"/>
</dbReference>
<dbReference type="InterPro" id="IPR041118">
    <property type="entry name" value="Rx_N"/>
</dbReference>
<dbReference type="InterPro" id="IPR002182">
    <property type="entry name" value="NB-ARC"/>
</dbReference>
<gene>
    <name evidence="8" type="ORF">L1049_019878</name>
</gene>
<dbReference type="CDD" id="cd14798">
    <property type="entry name" value="RX-CC_like"/>
    <property type="match status" value="1"/>
</dbReference>
<keyword evidence="9" id="KW-1185">Reference proteome</keyword>
<dbReference type="Pfam" id="PF23598">
    <property type="entry name" value="LRR_14"/>
    <property type="match status" value="1"/>
</dbReference>
<feature type="domain" description="NB-ARC" evidence="4">
    <location>
        <begin position="175"/>
        <end position="350"/>
    </location>
</feature>
<dbReference type="GO" id="GO:0043531">
    <property type="term" value="F:ADP binding"/>
    <property type="evidence" value="ECO:0007669"/>
    <property type="project" value="InterPro"/>
</dbReference>
<organism evidence="8 9">
    <name type="scientific">Liquidambar formosana</name>
    <name type="common">Formosan gum</name>
    <dbReference type="NCBI Taxonomy" id="63359"/>
    <lineage>
        <taxon>Eukaryota</taxon>
        <taxon>Viridiplantae</taxon>
        <taxon>Streptophyta</taxon>
        <taxon>Embryophyta</taxon>
        <taxon>Tracheophyta</taxon>
        <taxon>Spermatophyta</taxon>
        <taxon>Magnoliopsida</taxon>
        <taxon>eudicotyledons</taxon>
        <taxon>Gunneridae</taxon>
        <taxon>Pentapetalae</taxon>
        <taxon>Saxifragales</taxon>
        <taxon>Altingiaceae</taxon>
        <taxon>Liquidambar</taxon>
    </lineage>
</organism>
<dbReference type="Proteomes" id="UP001415857">
    <property type="component" value="Unassembled WGS sequence"/>
</dbReference>
<keyword evidence="3" id="KW-0611">Plant defense</keyword>
<dbReference type="Gene3D" id="1.10.10.10">
    <property type="entry name" value="Winged helix-like DNA-binding domain superfamily/Winged helix DNA-binding domain"/>
    <property type="match status" value="1"/>
</dbReference>
<dbReference type="AlphaFoldDB" id="A0AAP0X5K9"/>
<dbReference type="InterPro" id="IPR036388">
    <property type="entry name" value="WH-like_DNA-bd_sf"/>
</dbReference>
<keyword evidence="1" id="KW-0677">Repeat</keyword>
<dbReference type="Pfam" id="PF18052">
    <property type="entry name" value="Rx_N"/>
    <property type="match status" value="1"/>
</dbReference>
<evidence type="ECO:0000313" key="9">
    <source>
        <dbReference type="Proteomes" id="UP001415857"/>
    </source>
</evidence>
<dbReference type="InterPro" id="IPR032675">
    <property type="entry name" value="LRR_dom_sf"/>
</dbReference>
<sequence>MAETAVSLVVDKLVPLLAKEVKLLKGVRKDVEDIKNELDSIRSFLKDADARAENGDTNESLKTWVKQVREIAYHIEDVVDEYMLRVASRRHRQGFIGFLYKVARLLKKLKISHEIASEIQDIKISVRDVKDRSLRYNFDSSSGGSSSGDHNITWHDPRVASLFIEESELVGIESPRNELISFLEQSASKRTVISVAGMGGLGKTTLAKKVYDNQMVRGHFDCHAWIAVSQSYKMEDLLRKMIKQFYEERKESTPRGIDTMEGIILMQKLREYLEQKRYVIVFDDVWGIDFWRTIKHALPDNNKGSRIIITTRSDDVALSCKESPLDGVHKLQPLPEDRAWELFCKKAFQSGVCPQELEVLSHEIVGKCEGLPLAIVAIGGLLSTKIKDVSQWKKLLDSLGSEMESNPHLIGITRILSLSYHALPYFLKSCFLYFGIYPEDYSINCMRLIRLWIAEGFVKEKRGKTLEEVAQDYLTELIHRSLVQVSWVDFDGKARSCRVHDLMHEIILSKSEDLSFCRVVVEEDSSFDGKTRRISIHDSADNVAESICNTPIRSIFLFEVDKLPKSLIATFIANFKFLKALDFADAPLDYLPEEVGNLFHLRYLSVRNTKVKMLPKSIGKLYNLQTLDLKRSLVHELPIEINQLCNLRYLSAYYFDDKSRYHFNSCLGVKIQEGIGCLEALQKLCYMEVNHGIGLISELSKLRQLRKLGILKLTREHGRALCASIEKMKHLQSLQVNSISADEILDMQHIPSPPPFLRYLGLVGRLAKLPDWIAKLQNVVKLTFNWTRLTIDPLKVLQALPNLLKLNLYDAYEGEQLHFVEGGFQKLKVLTLFKLNGLKSVIIDKGALPLLGELAIGTCPQLETVPSGIHHLRNLTTLYFIDMPKEFTLQMKPNGGQLYWIVEHIPAVSINYEREKGGYDTYPLR</sequence>
<dbReference type="PANTHER" id="PTHR23155:SF1052">
    <property type="entry name" value="DISEASE RESISTANCE PROTEIN RPM1"/>
    <property type="match status" value="1"/>
</dbReference>
<proteinExistence type="predicted"/>
<dbReference type="InterPro" id="IPR027417">
    <property type="entry name" value="P-loop_NTPase"/>
</dbReference>
<dbReference type="Gene3D" id="3.40.50.300">
    <property type="entry name" value="P-loop containing nucleotide triphosphate hydrolases"/>
    <property type="match status" value="1"/>
</dbReference>
<dbReference type="InterPro" id="IPR038005">
    <property type="entry name" value="RX-like_CC"/>
</dbReference>
<evidence type="ECO:0000256" key="3">
    <source>
        <dbReference type="ARBA" id="ARBA00022821"/>
    </source>
</evidence>
<dbReference type="Gene3D" id="1.10.8.430">
    <property type="entry name" value="Helical domain of apoptotic protease-activating factors"/>
    <property type="match status" value="1"/>
</dbReference>
<comment type="caution">
    <text evidence="8">The sequence shown here is derived from an EMBL/GenBank/DDBJ whole genome shotgun (WGS) entry which is preliminary data.</text>
</comment>
<dbReference type="Gene3D" id="3.80.10.10">
    <property type="entry name" value="Ribonuclease Inhibitor"/>
    <property type="match status" value="1"/>
</dbReference>
<evidence type="ECO:0000259" key="4">
    <source>
        <dbReference type="Pfam" id="PF00931"/>
    </source>
</evidence>
<evidence type="ECO:0000256" key="1">
    <source>
        <dbReference type="ARBA" id="ARBA00022737"/>
    </source>
</evidence>
<evidence type="ECO:0000259" key="5">
    <source>
        <dbReference type="Pfam" id="PF18052"/>
    </source>
</evidence>
<dbReference type="EMBL" id="JBBPBK010000001">
    <property type="protein sequence ID" value="KAK9291926.1"/>
    <property type="molecule type" value="Genomic_DNA"/>
</dbReference>
<dbReference type="FunFam" id="3.40.50.300:FF:001091">
    <property type="entry name" value="Probable disease resistance protein At1g61300"/>
    <property type="match status" value="1"/>
</dbReference>
<dbReference type="InterPro" id="IPR042197">
    <property type="entry name" value="Apaf_helical"/>
</dbReference>
<dbReference type="PANTHER" id="PTHR23155">
    <property type="entry name" value="DISEASE RESISTANCE PROTEIN RP"/>
    <property type="match status" value="1"/>
</dbReference>
<protein>
    <submittedName>
        <fullName evidence="8">Uncharacterized protein</fullName>
    </submittedName>
</protein>
<dbReference type="PRINTS" id="PR00364">
    <property type="entry name" value="DISEASERSIST"/>
</dbReference>
<reference evidence="8 9" key="1">
    <citation type="journal article" date="2024" name="Plant J.">
        <title>Genome sequences and population genomics reveal climatic adaptation and genomic divergence between two closely related sweetgum species.</title>
        <authorList>
            <person name="Xu W.Q."/>
            <person name="Ren C.Q."/>
            <person name="Zhang X.Y."/>
            <person name="Comes H.P."/>
            <person name="Liu X.H."/>
            <person name="Li Y.G."/>
            <person name="Kettle C.J."/>
            <person name="Jalonen R."/>
            <person name="Gaisberger H."/>
            <person name="Ma Y.Z."/>
            <person name="Qiu Y.X."/>
        </authorList>
    </citation>
    <scope>NUCLEOTIDE SEQUENCE [LARGE SCALE GENOMIC DNA]</scope>
    <source>
        <strain evidence="8">Hangzhou</strain>
    </source>
</reference>
<dbReference type="InterPro" id="IPR044974">
    <property type="entry name" value="Disease_R_plants"/>
</dbReference>
<feature type="domain" description="Disease resistance protein winged helix" evidence="6">
    <location>
        <begin position="436"/>
        <end position="507"/>
    </location>
</feature>
<dbReference type="FunFam" id="1.10.10.10:FF:000322">
    <property type="entry name" value="Probable disease resistance protein At1g63360"/>
    <property type="match status" value="1"/>
</dbReference>
<dbReference type="SUPFAM" id="SSF52540">
    <property type="entry name" value="P-loop containing nucleoside triphosphate hydrolases"/>
    <property type="match status" value="1"/>
</dbReference>
<evidence type="ECO:0000259" key="7">
    <source>
        <dbReference type="Pfam" id="PF23598"/>
    </source>
</evidence>
<evidence type="ECO:0000313" key="8">
    <source>
        <dbReference type="EMBL" id="KAK9291926.1"/>
    </source>
</evidence>
<evidence type="ECO:0000256" key="2">
    <source>
        <dbReference type="ARBA" id="ARBA00022741"/>
    </source>
</evidence>
<dbReference type="Pfam" id="PF00931">
    <property type="entry name" value="NB-ARC"/>
    <property type="match status" value="1"/>
</dbReference>
<keyword evidence="2" id="KW-0547">Nucleotide-binding</keyword>
<feature type="domain" description="Disease resistance N-terminal" evidence="5">
    <location>
        <begin position="5"/>
        <end position="96"/>
    </location>
</feature>
<feature type="domain" description="Disease resistance R13L4/SHOC-2-like LRR" evidence="7">
    <location>
        <begin position="553"/>
        <end position="878"/>
    </location>
</feature>